<dbReference type="EMBL" id="CACVAZ010000176">
    <property type="protein sequence ID" value="CAA6824496.1"/>
    <property type="molecule type" value="Genomic_DNA"/>
</dbReference>
<gene>
    <name evidence="1" type="ORF">HELGO_WM23314</name>
</gene>
<dbReference type="AlphaFoldDB" id="A0A6S6UA46"/>
<protein>
    <submittedName>
        <fullName evidence="1">Uncharacterized protein</fullName>
    </submittedName>
</protein>
<accession>A0A6S6UA46</accession>
<name>A0A6S6UA46_9BACT</name>
<proteinExistence type="predicted"/>
<organism evidence="1">
    <name type="scientific">uncultured Sulfurovum sp</name>
    <dbReference type="NCBI Taxonomy" id="269237"/>
    <lineage>
        <taxon>Bacteria</taxon>
        <taxon>Pseudomonadati</taxon>
        <taxon>Campylobacterota</taxon>
        <taxon>Epsilonproteobacteria</taxon>
        <taxon>Campylobacterales</taxon>
        <taxon>Sulfurovaceae</taxon>
        <taxon>Sulfurovum</taxon>
        <taxon>environmental samples</taxon>
    </lineage>
</organism>
<evidence type="ECO:0000313" key="1">
    <source>
        <dbReference type="EMBL" id="CAA6824496.1"/>
    </source>
</evidence>
<reference evidence="1" key="1">
    <citation type="submission" date="2020-01" db="EMBL/GenBank/DDBJ databases">
        <authorList>
            <person name="Meier V. D."/>
            <person name="Meier V D."/>
        </authorList>
    </citation>
    <scope>NUCLEOTIDE SEQUENCE</scope>
    <source>
        <strain evidence="1">HLG_WM_MAG_02</strain>
    </source>
</reference>
<sequence>MLDDDIDKALEKATQAKNILKIKGSKKI</sequence>